<dbReference type="RefSeq" id="WP_077415500.1">
    <property type="nucleotide sequence ID" value="NZ_MLHJ01000026.1"/>
</dbReference>
<accession>A0A1V3IPT2</accession>
<dbReference type="Proteomes" id="UP000189433">
    <property type="component" value="Unassembled WGS sequence"/>
</dbReference>
<comment type="caution">
    <text evidence="1">The sequence shown here is derived from an EMBL/GenBank/DDBJ whole genome shotgun (WGS) entry which is preliminary data.</text>
</comment>
<reference evidence="1 2" key="1">
    <citation type="submission" date="2016-10" db="EMBL/GenBank/DDBJ databases">
        <title>Rodentibacter gen. nov. and new species.</title>
        <authorList>
            <person name="Christensen H."/>
        </authorList>
    </citation>
    <scope>NUCLEOTIDE SEQUENCE [LARGE SCALE GENOMIC DNA]</scope>
    <source>
        <strain evidence="1 2">CCUG17206</strain>
    </source>
</reference>
<dbReference type="STRING" id="1908260.BKK50_03825"/>
<organism evidence="1 2">
    <name type="scientific">Rodentibacter rarus</name>
    <dbReference type="NCBI Taxonomy" id="1908260"/>
    <lineage>
        <taxon>Bacteria</taxon>
        <taxon>Pseudomonadati</taxon>
        <taxon>Pseudomonadota</taxon>
        <taxon>Gammaproteobacteria</taxon>
        <taxon>Pasteurellales</taxon>
        <taxon>Pasteurellaceae</taxon>
        <taxon>Rodentibacter</taxon>
    </lineage>
</organism>
<sequence>MQAMSSALSLLGYSHESERSQTKSAISENIHIDTKTPEKLTALSRDTKNANQQVNTQDLKKVQERQEMARVIGEIANNTISIATYEEREKINKLGLEKFKLEEQKKPLVTMMLTVLKWQRLISRLAVLHRKLTKPNRRLITTLA</sequence>
<dbReference type="AlphaFoldDB" id="A0A1V3IPT2"/>
<evidence type="ECO:0000313" key="2">
    <source>
        <dbReference type="Proteomes" id="UP000189433"/>
    </source>
</evidence>
<evidence type="ECO:0000313" key="1">
    <source>
        <dbReference type="EMBL" id="OOF43909.1"/>
    </source>
</evidence>
<gene>
    <name evidence="1" type="ORF">BKK50_03825</name>
</gene>
<name>A0A1V3IPT2_9PAST</name>
<dbReference type="EMBL" id="MLHJ01000026">
    <property type="protein sequence ID" value="OOF43909.1"/>
    <property type="molecule type" value="Genomic_DNA"/>
</dbReference>
<dbReference type="OrthoDB" id="5691015at2"/>
<protein>
    <submittedName>
        <fullName evidence="1">Uncharacterized protein</fullName>
    </submittedName>
</protein>
<proteinExistence type="predicted"/>
<keyword evidence="2" id="KW-1185">Reference proteome</keyword>